<protein>
    <submittedName>
        <fullName evidence="2">Uncharacterized protein</fullName>
    </submittedName>
</protein>
<name>A0A1I7XLX5_HETBA</name>
<evidence type="ECO:0000313" key="1">
    <source>
        <dbReference type="Proteomes" id="UP000095283"/>
    </source>
</evidence>
<organism evidence="1 2">
    <name type="scientific">Heterorhabditis bacteriophora</name>
    <name type="common">Entomopathogenic nematode worm</name>
    <dbReference type="NCBI Taxonomy" id="37862"/>
    <lineage>
        <taxon>Eukaryota</taxon>
        <taxon>Metazoa</taxon>
        <taxon>Ecdysozoa</taxon>
        <taxon>Nematoda</taxon>
        <taxon>Chromadorea</taxon>
        <taxon>Rhabditida</taxon>
        <taxon>Rhabditina</taxon>
        <taxon>Rhabditomorpha</taxon>
        <taxon>Strongyloidea</taxon>
        <taxon>Heterorhabditidae</taxon>
        <taxon>Heterorhabditis</taxon>
    </lineage>
</organism>
<accession>A0A1I7XLX5</accession>
<reference evidence="2" key="1">
    <citation type="submission" date="2016-11" db="UniProtKB">
        <authorList>
            <consortium name="WormBaseParasite"/>
        </authorList>
    </citation>
    <scope>IDENTIFICATION</scope>
</reference>
<keyword evidence="1" id="KW-1185">Reference proteome</keyword>
<dbReference type="Proteomes" id="UP000095283">
    <property type="component" value="Unplaced"/>
</dbReference>
<evidence type="ECO:0000313" key="2">
    <source>
        <dbReference type="WBParaSite" id="Hba_18503"/>
    </source>
</evidence>
<dbReference type="AlphaFoldDB" id="A0A1I7XLX5"/>
<sequence>MLIIHAHTSQSTRHRMGDLMVSIQELDSSPSMRNQVSTESSNEYIPKFMRLQVYKTEEMQLVSDLIAGGSCSWSPSKDACFDLFDLFDRSSSDSWDSLEPNIERINDF</sequence>
<proteinExistence type="predicted"/>
<dbReference type="WBParaSite" id="Hba_18503">
    <property type="protein sequence ID" value="Hba_18503"/>
    <property type="gene ID" value="Hba_18503"/>
</dbReference>